<dbReference type="Proteomes" id="UP000306628">
    <property type="component" value="Unassembled WGS sequence"/>
</dbReference>
<dbReference type="InterPro" id="IPR036457">
    <property type="entry name" value="PPM-type-like_dom_sf"/>
</dbReference>
<name>A0A5S4G7I5_9ACTN</name>
<dbReference type="Gene3D" id="3.60.40.10">
    <property type="entry name" value="PPM-type phosphatase domain"/>
    <property type="match status" value="1"/>
</dbReference>
<accession>A0A5S4G7I5</accession>
<keyword evidence="7" id="KW-0378">Hydrolase</keyword>
<dbReference type="InterPro" id="IPR001932">
    <property type="entry name" value="PPM-type_phosphatase-like_dom"/>
</dbReference>
<proteinExistence type="predicted"/>
<sequence>MFAGMGSVMELAGLDYLELLSEVSSAVNSSLDADTALRRLARILVPRLADWCAVDLVEGESLRRVSVASAGAHALPAGSRSAQAAPLGLTGAQAASIGLTGAVGALPLEMEELLLRTLRTSSALLVSAATANAPAGAGPGDDRRRLHRLLAADSAIVAPLRVRGNALGALTLVRIHPEAPLTAEHLPLVEELAHRAALAVDNTRLYGLQHEMASRLQHSLLPRLPDVSPLSLAAGYLPARESSQVGGDWYDAFRLSDGTPALVIGDVAGHDITAATQMSEVRNMLRALAFDGREAPARVVSRLDRALGGLGESFLTTMVLARVEGPPTGPWRLRWTNAGHPAPLLVTSDGGTQFLEAGRGHLLGFDATLPRKDAVEELPPGSTLVFYTDGLIERRKEPLDRGMTRLRRKMGGLSGADPQAICDELLAAGDTAGEDDIAVLAVRLPDMTENFPELA</sequence>
<reference evidence="18 19" key="1">
    <citation type="submission" date="2019-05" db="EMBL/GenBank/DDBJ databases">
        <title>Draft genome sequence of Nonomuraea zeae DSM 100528.</title>
        <authorList>
            <person name="Saricaoglu S."/>
            <person name="Isik K."/>
        </authorList>
    </citation>
    <scope>NUCLEOTIDE SEQUENCE [LARGE SCALE GENOMIC DNA]</scope>
    <source>
        <strain evidence="18 19">DSM 100528</strain>
    </source>
</reference>
<evidence type="ECO:0000256" key="4">
    <source>
        <dbReference type="ARBA" id="ARBA00022723"/>
    </source>
</evidence>
<dbReference type="PANTHER" id="PTHR43156:SF2">
    <property type="entry name" value="STAGE II SPORULATION PROTEIN E"/>
    <property type="match status" value="1"/>
</dbReference>
<feature type="domain" description="PPM-type phosphatase" evidence="17">
    <location>
        <begin position="227"/>
        <end position="444"/>
    </location>
</feature>
<comment type="function">
    <text evidence="13">Primarily acts as an independent SigF regulator that is sensitive to the osmosensory signal, mediating the cross talk of PknD with the SigF regulon. Possesses both phosphatase and kinase activities. The kinase domain functions as a classic anti-sigma factor-like kinase to phosphorylate the anti-anti-sigma factor domain at the canonical regulatory site, and the phosphatase domain antagonizes this activity.</text>
</comment>
<dbReference type="Gene3D" id="3.30.450.40">
    <property type="match status" value="1"/>
</dbReference>
<evidence type="ECO:0000256" key="2">
    <source>
        <dbReference type="ARBA" id="ARBA00022553"/>
    </source>
</evidence>
<dbReference type="FunFam" id="3.60.40.10:FF:000005">
    <property type="entry name" value="Serine/threonine protein phosphatase"/>
    <property type="match status" value="1"/>
</dbReference>
<evidence type="ECO:0000256" key="9">
    <source>
        <dbReference type="ARBA" id="ARBA00022842"/>
    </source>
</evidence>
<evidence type="ECO:0000256" key="8">
    <source>
        <dbReference type="ARBA" id="ARBA00022840"/>
    </source>
</evidence>
<dbReference type="EC" id="3.1.3.16" evidence="1"/>
<evidence type="ECO:0000256" key="5">
    <source>
        <dbReference type="ARBA" id="ARBA00022741"/>
    </source>
</evidence>
<dbReference type="Pfam" id="PF07228">
    <property type="entry name" value="SpoIIE"/>
    <property type="match status" value="1"/>
</dbReference>
<comment type="catalytic activity">
    <reaction evidence="12">
        <text>O-phospho-L-seryl-[protein] + H2O = L-seryl-[protein] + phosphate</text>
        <dbReference type="Rhea" id="RHEA:20629"/>
        <dbReference type="Rhea" id="RHEA-COMP:9863"/>
        <dbReference type="Rhea" id="RHEA-COMP:11604"/>
        <dbReference type="ChEBI" id="CHEBI:15377"/>
        <dbReference type="ChEBI" id="CHEBI:29999"/>
        <dbReference type="ChEBI" id="CHEBI:43474"/>
        <dbReference type="ChEBI" id="CHEBI:83421"/>
        <dbReference type="EC" id="3.1.3.16"/>
    </reaction>
</comment>
<feature type="domain" description="GAF" evidence="16">
    <location>
        <begin position="32"/>
        <end position="210"/>
    </location>
</feature>
<dbReference type="SUPFAM" id="SSF81606">
    <property type="entry name" value="PP2C-like"/>
    <property type="match status" value="1"/>
</dbReference>
<evidence type="ECO:0000256" key="7">
    <source>
        <dbReference type="ARBA" id="ARBA00022801"/>
    </source>
</evidence>
<keyword evidence="11" id="KW-0464">Manganese</keyword>
<evidence type="ECO:0000256" key="12">
    <source>
        <dbReference type="ARBA" id="ARBA00047761"/>
    </source>
</evidence>
<gene>
    <name evidence="18" type="ORF">ETD85_35735</name>
</gene>
<dbReference type="GO" id="GO:0005524">
    <property type="term" value="F:ATP binding"/>
    <property type="evidence" value="ECO:0007669"/>
    <property type="project" value="UniProtKB-KW"/>
</dbReference>
<dbReference type="PANTHER" id="PTHR43156">
    <property type="entry name" value="STAGE II SPORULATION PROTEIN E-RELATED"/>
    <property type="match status" value="1"/>
</dbReference>
<evidence type="ECO:0000256" key="10">
    <source>
        <dbReference type="ARBA" id="ARBA00022912"/>
    </source>
</evidence>
<evidence type="ECO:0000256" key="13">
    <source>
        <dbReference type="ARBA" id="ARBA00056274"/>
    </source>
</evidence>
<dbReference type="SUPFAM" id="SSF55781">
    <property type="entry name" value="GAF domain-like"/>
    <property type="match status" value="1"/>
</dbReference>
<evidence type="ECO:0000313" key="18">
    <source>
        <dbReference type="EMBL" id="TMR28484.1"/>
    </source>
</evidence>
<evidence type="ECO:0000259" key="17">
    <source>
        <dbReference type="SMART" id="SM00331"/>
    </source>
</evidence>
<keyword evidence="6" id="KW-0418">Kinase</keyword>
<evidence type="ECO:0000256" key="6">
    <source>
        <dbReference type="ARBA" id="ARBA00022777"/>
    </source>
</evidence>
<keyword evidence="8" id="KW-0067">ATP-binding</keyword>
<dbReference type="InterPro" id="IPR052016">
    <property type="entry name" value="Bact_Sigma-Reg"/>
</dbReference>
<dbReference type="SMART" id="SM00331">
    <property type="entry name" value="PP2C_SIG"/>
    <property type="match status" value="1"/>
</dbReference>
<keyword evidence="10" id="KW-0904">Protein phosphatase</keyword>
<evidence type="ECO:0000256" key="11">
    <source>
        <dbReference type="ARBA" id="ARBA00023211"/>
    </source>
</evidence>
<evidence type="ECO:0000313" key="19">
    <source>
        <dbReference type="Proteomes" id="UP000306628"/>
    </source>
</evidence>
<keyword evidence="2" id="KW-0597">Phosphoprotein</keyword>
<dbReference type="GO" id="GO:0004722">
    <property type="term" value="F:protein serine/threonine phosphatase activity"/>
    <property type="evidence" value="ECO:0007669"/>
    <property type="project" value="UniProtKB-EC"/>
</dbReference>
<evidence type="ECO:0000256" key="1">
    <source>
        <dbReference type="ARBA" id="ARBA00013081"/>
    </source>
</evidence>
<evidence type="ECO:0000256" key="14">
    <source>
        <dbReference type="ARBA" id="ARBA00075117"/>
    </source>
</evidence>
<dbReference type="EMBL" id="VCKX01000141">
    <property type="protein sequence ID" value="TMR28484.1"/>
    <property type="molecule type" value="Genomic_DNA"/>
</dbReference>
<dbReference type="AlphaFoldDB" id="A0A5S4G7I5"/>
<organism evidence="18 19">
    <name type="scientific">Nonomuraea zeae</name>
    <dbReference type="NCBI Taxonomy" id="1642303"/>
    <lineage>
        <taxon>Bacteria</taxon>
        <taxon>Bacillati</taxon>
        <taxon>Actinomycetota</taxon>
        <taxon>Actinomycetes</taxon>
        <taxon>Streptosporangiales</taxon>
        <taxon>Streptosporangiaceae</taxon>
        <taxon>Nonomuraea</taxon>
    </lineage>
</organism>
<dbReference type="InterPro" id="IPR003018">
    <property type="entry name" value="GAF"/>
</dbReference>
<keyword evidence="4" id="KW-0479">Metal-binding</keyword>
<dbReference type="Pfam" id="PF01590">
    <property type="entry name" value="GAF"/>
    <property type="match status" value="1"/>
</dbReference>
<dbReference type="InterPro" id="IPR029016">
    <property type="entry name" value="GAF-like_dom_sf"/>
</dbReference>
<keyword evidence="3" id="KW-0808">Transferase</keyword>
<dbReference type="SMART" id="SM00065">
    <property type="entry name" value="GAF"/>
    <property type="match status" value="1"/>
</dbReference>
<keyword evidence="9" id="KW-0460">Magnesium</keyword>
<evidence type="ECO:0000256" key="3">
    <source>
        <dbReference type="ARBA" id="ARBA00022679"/>
    </source>
</evidence>
<dbReference type="GO" id="GO:0046872">
    <property type="term" value="F:metal ion binding"/>
    <property type="evidence" value="ECO:0007669"/>
    <property type="project" value="UniProtKB-KW"/>
</dbReference>
<keyword evidence="5" id="KW-0547">Nucleotide-binding</keyword>
<dbReference type="GO" id="GO:0016301">
    <property type="term" value="F:kinase activity"/>
    <property type="evidence" value="ECO:0007669"/>
    <property type="project" value="UniProtKB-KW"/>
</dbReference>
<protein>
    <recommendedName>
        <fullName evidence="1">protein-serine/threonine phosphatase</fullName>
        <ecNumber evidence="1">3.1.3.16</ecNumber>
    </recommendedName>
    <alternativeName>
        <fullName evidence="15">Protein-serine/threonine phosphatase</fullName>
    </alternativeName>
    <alternativeName>
        <fullName evidence="14">Serine/threonine-protein kinase</fullName>
    </alternativeName>
</protein>
<evidence type="ECO:0000256" key="15">
    <source>
        <dbReference type="ARBA" id="ARBA00081350"/>
    </source>
</evidence>
<keyword evidence="19" id="KW-1185">Reference proteome</keyword>
<comment type="caution">
    <text evidence="18">The sequence shown here is derived from an EMBL/GenBank/DDBJ whole genome shotgun (WGS) entry which is preliminary data.</text>
</comment>
<evidence type="ECO:0000259" key="16">
    <source>
        <dbReference type="SMART" id="SM00065"/>
    </source>
</evidence>